<dbReference type="CDD" id="cd16917">
    <property type="entry name" value="HATPase_UhpB-NarQ-NarX-like"/>
    <property type="match status" value="1"/>
</dbReference>
<keyword evidence="1" id="KW-0808">Transferase</keyword>
<dbReference type="InterPro" id="IPR050482">
    <property type="entry name" value="Sensor_HK_TwoCompSys"/>
</dbReference>
<dbReference type="STRING" id="410332.SAMN04488550_0264"/>
<dbReference type="PANTHER" id="PTHR24421">
    <property type="entry name" value="NITRATE/NITRITE SENSOR PROTEIN NARX-RELATED"/>
    <property type="match status" value="1"/>
</dbReference>
<dbReference type="Gene3D" id="3.30.565.10">
    <property type="entry name" value="Histidine kinase-like ATPase, C-terminal domain"/>
    <property type="match status" value="1"/>
</dbReference>
<feature type="transmembrane region" description="Helical" evidence="4">
    <location>
        <begin position="20"/>
        <end position="43"/>
    </location>
</feature>
<evidence type="ECO:0000256" key="4">
    <source>
        <dbReference type="SAM" id="Phobius"/>
    </source>
</evidence>
<name>M3UL24_GORML</name>
<dbReference type="SUPFAM" id="SSF55874">
    <property type="entry name" value="ATPase domain of HSP90 chaperone/DNA topoisomerase II/histidine kinase"/>
    <property type="match status" value="1"/>
</dbReference>
<gene>
    <name evidence="6" type="ORF">GM1_017_00330</name>
</gene>
<keyword evidence="4" id="KW-0812">Transmembrane</keyword>
<dbReference type="EMBL" id="BAOP01000017">
    <property type="protein sequence ID" value="GAC80375.1"/>
    <property type="molecule type" value="Genomic_DNA"/>
</dbReference>
<sequence>MVLLIDTTTGENLDRIVRIFARFTTVGYVAYSVMLVGSVIAWSDRTAPWWTPVAVVLAFGTGLVPGVLSFRDDVRAVRWSGAVAASAFLVVVASFPFVWNGTGVPMGDGVWFASFPGLASIAAVIAWPARVAFAHMVIGCVAVQMINVWVRDGATLFDLVPETGFAVMFCSLFVGGSVMALRTGRVLDTTTAQTHAVAEAAASQRGRMVERERFDALTHDSVMATLLVASRSASTDEISALAKATLTELDDIRAGVRTDRPFTVDEAVVHLRAAAADANVRAEFVVRSFDADGKMPADAVWALGAAVSEALRNTVRHAGPAPTSRVEVTGEVGRMTIRVSDDGVGFDPTAVASHRLGVAVSIRGRMESLPGGEADVVSRVGHGTTVTLTWRDDIEGG</sequence>
<feature type="domain" description="Histidine kinase/HSP90-like ATPase" evidence="5">
    <location>
        <begin position="303"/>
        <end position="391"/>
    </location>
</feature>
<comment type="caution">
    <text evidence="6">The sequence shown here is derived from an EMBL/GenBank/DDBJ whole genome shotgun (WGS) entry which is preliminary data.</text>
</comment>
<keyword evidence="2 6" id="KW-0418">Kinase</keyword>
<accession>M3UL24</accession>
<evidence type="ECO:0000259" key="5">
    <source>
        <dbReference type="Pfam" id="PF02518"/>
    </source>
</evidence>
<evidence type="ECO:0000256" key="1">
    <source>
        <dbReference type="ARBA" id="ARBA00022679"/>
    </source>
</evidence>
<organism evidence="6 7">
    <name type="scientific">Gordonia malaquae NBRC 108250</name>
    <dbReference type="NCBI Taxonomy" id="1223542"/>
    <lineage>
        <taxon>Bacteria</taxon>
        <taxon>Bacillati</taxon>
        <taxon>Actinomycetota</taxon>
        <taxon>Actinomycetes</taxon>
        <taxon>Mycobacteriales</taxon>
        <taxon>Gordoniaceae</taxon>
        <taxon>Gordonia</taxon>
    </lineage>
</organism>
<dbReference type="AlphaFoldDB" id="M3UL24"/>
<keyword evidence="7" id="KW-1185">Reference proteome</keyword>
<evidence type="ECO:0000256" key="3">
    <source>
        <dbReference type="ARBA" id="ARBA00023012"/>
    </source>
</evidence>
<keyword evidence="3" id="KW-0902">Two-component regulatory system</keyword>
<protein>
    <submittedName>
        <fullName evidence="6">Putative two-component histidine kinase</fullName>
    </submittedName>
</protein>
<proteinExistence type="predicted"/>
<reference evidence="6 7" key="1">
    <citation type="submission" date="2013-02" db="EMBL/GenBank/DDBJ databases">
        <title>Whole genome shotgun sequence of Gordonia malaquae NBRC 108250.</title>
        <authorList>
            <person name="Yoshida I."/>
            <person name="Hosoyama A."/>
            <person name="Tsuchikane K."/>
            <person name="Ando Y."/>
            <person name="Baba S."/>
            <person name="Ohji S."/>
            <person name="Hamada M."/>
            <person name="Tamura T."/>
            <person name="Yamazoe A."/>
            <person name="Yamazaki S."/>
            <person name="Fujita N."/>
        </authorList>
    </citation>
    <scope>NUCLEOTIDE SEQUENCE [LARGE SCALE GENOMIC DNA]</scope>
    <source>
        <strain evidence="6 7">NBRC 108250</strain>
    </source>
</reference>
<evidence type="ECO:0000313" key="6">
    <source>
        <dbReference type="EMBL" id="GAC80375.1"/>
    </source>
</evidence>
<evidence type="ECO:0000256" key="2">
    <source>
        <dbReference type="ARBA" id="ARBA00022777"/>
    </source>
</evidence>
<feature type="transmembrane region" description="Helical" evidence="4">
    <location>
        <begin position="132"/>
        <end position="151"/>
    </location>
</feature>
<dbReference type="RefSeq" id="WP_008379354.1">
    <property type="nucleotide sequence ID" value="NZ_BAOP01000017.1"/>
</dbReference>
<feature type="transmembrane region" description="Helical" evidence="4">
    <location>
        <begin position="77"/>
        <end position="98"/>
    </location>
</feature>
<dbReference type="GO" id="GO:0000160">
    <property type="term" value="P:phosphorelay signal transduction system"/>
    <property type="evidence" value="ECO:0007669"/>
    <property type="project" value="UniProtKB-KW"/>
</dbReference>
<evidence type="ECO:0000313" key="7">
    <source>
        <dbReference type="Proteomes" id="UP000035009"/>
    </source>
</evidence>
<dbReference type="OrthoDB" id="144293at2"/>
<keyword evidence="4" id="KW-0472">Membrane</keyword>
<dbReference type="GO" id="GO:0016301">
    <property type="term" value="F:kinase activity"/>
    <property type="evidence" value="ECO:0007669"/>
    <property type="project" value="UniProtKB-KW"/>
</dbReference>
<dbReference type="Proteomes" id="UP000035009">
    <property type="component" value="Unassembled WGS sequence"/>
</dbReference>
<dbReference type="InterPro" id="IPR003594">
    <property type="entry name" value="HATPase_dom"/>
</dbReference>
<dbReference type="InterPro" id="IPR036890">
    <property type="entry name" value="HATPase_C_sf"/>
</dbReference>
<dbReference type="PANTHER" id="PTHR24421:SF61">
    <property type="entry name" value="OXYGEN SENSOR HISTIDINE KINASE NREB"/>
    <property type="match status" value="1"/>
</dbReference>
<keyword evidence="4" id="KW-1133">Transmembrane helix</keyword>
<feature type="transmembrane region" description="Helical" evidence="4">
    <location>
        <begin position="163"/>
        <end position="181"/>
    </location>
</feature>
<feature type="transmembrane region" description="Helical" evidence="4">
    <location>
        <begin position="110"/>
        <end position="127"/>
    </location>
</feature>
<dbReference type="eggNOG" id="COG4585">
    <property type="taxonomic scope" value="Bacteria"/>
</dbReference>
<dbReference type="Pfam" id="PF02518">
    <property type="entry name" value="HATPase_c"/>
    <property type="match status" value="1"/>
</dbReference>
<feature type="transmembrane region" description="Helical" evidence="4">
    <location>
        <begin position="49"/>
        <end position="70"/>
    </location>
</feature>